<gene>
    <name evidence="1" type="ORF">LEP1GSC024_0824</name>
</gene>
<dbReference type="Proteomes" id="UP000012138">
    <property type="component" value="Unassembled WGS sequence"/>
</dbReference>
<reference evidence="1 2" key="1">
    <citation type="submission" date="2013-01" db="EMBL/GenBank/DDBJ databases">
        <authorList>
            <person name="Harkins D.M."/>
            <person name="Durkin A.S."/>
            <person name="Brinkac L.M."/>
            <person name="Haft D.H."/>
            <person name="Selengut J.D."/>
            <person name="Sanka R."/>
            <person name="DePew J."/>
            <person name="Purushe J."/>
            <person name="Whelen A.C."/>
            <person name="Vinetz J.M."/>
            <person name="Sutton G.G."/>
            <person name="Nierman W.C."/>
            <person name="Fouts D.E."/>
        </authorList>
    </citation>
    <scope>NUCLEOTIDE SEQUENCE [LARGE SCALE GENOMIC DNA]</scope>
    <source>
        <strain evidence="1 2">2001034031</strain>
    </source>
</reference>
<dbReference type="EMBL" id="AKXB02000123">
    <property type="protein sequence ID" value="EMO88604.1"/>
    <property type="molecule type" value="Genomic_DNA"/>
</dbReference>
<sequence length="59" mass="6693">MSVGTLALIPTSLGVHTFRFSSVVRSKSESIPFKFLIKPELDIKKLGRITHKFYNLDDL</sequence>
<protein>
    <submittedName>
        <fullName evidence="1">Uncharacterized protein</fullName>
    </submittedName>
</protein>
<name>M6YG56_9LEPT</name>
<evidence type="ECO:0000313" key="1">
    <source>
        <dbReference type="EMBL" id="EMO88604.1"/>
    </source>
</evidence>
<comment type="caution">
    <text evidence="1">The sequence shown here is derived from an EMBL/GenBank/DDBJ whole genome shotgun (WGS) entry which is preliminary data.</text>
</comment>
<accession>M6YG56</accession>
<organism evidence="1 2">
    <name type="scientific">Leptospira noguchii str. 2001034031</name>
    <dbReference type="NCBI Taxonomy" id="1193053"/>
    <lineage>
        <taxon>Bacteria</taxon>
        <taxon>Pseudomonadati</taxon>
        <taxon>Spirochaetota</taxon>
        <taxon>Spirochaetia</taxon>
        <taxon>Leptospirales</taxon>
        <taxon>Leptospiraceae</taxon>
        <taxon>Leptospira</taxon>
    </lineage>
</organism>
<evidence type="ECO:0000313" key="2">
    <source>
        <dbReference type="Proteomes" id="UP000012138"/>
    </source>
</evidence>
<proteinExistence type="predicted"/>
<dbReference type="AlphaFoldDB" id="M6YG56"/>